<evidence type="ECO:0000313" key="1">
    <source>
        <dbReference type="EMBL" id="AUG28265.1"/>
    </source>
</evidence>
<protein>
    <submittedName>
        <fullName evidence="1">Uncharacterized protein</fullName>
    </submittedName>
</protein>
<dbReference type="Proteomes" id="UP000233276">
    <property type="component" value="Chromosome"/>
</dbReference>
<gene>
    <name evidence="1" type="ORF">CXR34_01505</name>
</gene>
<accession>A0A2K9D3G8</accession>
<dbReference type="EMBL" id="CP025299">
    <property type="protein sequence ID" value="AUG28265.1"/>
    <property type="molecule type" value="Genomic_DNA"/>
</dbReference>
<evidence type="ECO:0000313" key="2">
    <source>
        <dbReference type="Proteomes" id="UP000233276"/>
    </source>
</evidence>
<dbReference type="RefSeq" id="WP_101305319.1">
    <property type="nucleotide sequence ID" value="NZ_CP025299.1"/>
</dbReference>
<proteinExistence type="predicted"/>
<sequence>MNRVDDIDRALAQVREASALLAEVRARAPALIDEVPGGNSAVAPLRDELVAWTRLLAAAAAEIDEWERSLRRERCRALAEAAG</sequence>
<organism evidence="1 2">
    <name type="scientific">Microbacterium hominis</name>
    <dbReference type="NCBI Taxonomy" id="162426"/>
    <lineage>
        <taxon>Bacteria</taxon>
        <taxon>Bacillati</taxon>
        <taxon>Actinomycetota</taxon>
        <taxon>Actinomycetes</taxon>
        <taxon>Micrococcales</taxon>
        <taxon>Microbacteriaceae</taxon>
        <taxon>Microbacterium</taxon>
    </lineage>
</organism>
<reference evidence="1 2" key="1">
    <citation type="submission" date="2017-12" db="EMBL/GenBank/DDBJ databases">
        <title>Isolation and characterization of estrogens degradatiion strain Microbacterium hominis SJTG1.</title>
        <authorList>
            <person name="Xiong W."/>
            <person name="Yin C."/>
            <person name="Zheng D."/>
            <person name="Liang R."/>
        </authorList>
    </citation>
    <scope>NUCLEOTIDE SEQUENCE [LARGE SCALE GENOMIC DNA]</scope>
    <source>
        <strain evidence="1 2">SJTG1</strain>
    </source>
</reference>
<name>A0A2K9D3G8_9MICO</name>
<dbReference type="KEGG" id="mhos:CXR34_01505"/>
<dbReference type="AlphaFoldDB" id="A0A2K9D3G8"/>